<dbReference type="Gene3D" id="1.10.357.10">
    <property type="entry name" value="Tetracycline Repressor, domain 2"/>
    <property type="match status" value="1"/>
</dbReference>
<name>A0A4V3DAI0_9PSEU</name>
<dbReference type="OrthoDB" id="329481at2"/>
<evidence type="ECO:0000256" key="2">
    <source>
        <dbReference type="ARBA" id="ARBA00023125"/>
    </source>
</evidence>
<protein>
    <submittedName>
        <fullName evidence="6">TetR family transcriptional regulator</fullName>
    </submittedName>
</protein>
<keyword evidence="7" id="KW-1185">Reference proteome</keyword>
<dbReference type="RefSeq" id="WP_133825447.1">
    <property type="nucleotide sequence ID" value="NZ_BAABHR010000029.1"/>
</dbReference>
<dbReference type="EMBL" id="SNYO01000002">
    <property type="protein sequence ID" value="TDQ62353.1"/>
    <property type="molecule type" value="Genomic_DNA"/>
</dbReference>
<keyword evidence="3" id="KW-0804">Transcription</keyword>
<organism evidence="6 7">
    <name type="scientific">Actinomycetospora succinea</name>
    <dbReference type="NCBI Taxonomy" id="663603"/>
    <lineage>
        <taxon>Bacteria</taxon>
        <taxon>Bacillati</taxon>
        <taxon>Actinomycetota</taxon>
        <taxon>Actinomycetes</taxon>
        <taxon>Pseudonocardiales</taxon>
        <taxon>Pseudonocardiaceae</taxon>
        <taxon>Actinomycetospora</taxon>
    </lineage>
</organism>
<dbReference type="Gene3D" id="1.10.10.60">
    <property type="entry name" value="Homeodomain-like"/>
    <property type="match status" value="1"/>
</dbReference>
<reference evidence="6 7" key="1">
    <citation type="submission" date="2019-03" db="EMBL/GenBank/DDBJ databases">
        <title>Genomic Encyclopedia of Type Strains, Phase IV (KMG-IV): sequencing the most valuable type-strain genomes for metagenomic binning, comparative biology and taxonomic classification.</title>
        <authorList>
            <person name="Goeker M."/>
        </authorList>
    </citation>
    <scope>NUCLEOTIDE SEQUENCE [LARGE SCALE GENOMIC DNA]</scope>
    <source>
        <strain evidence="6 7">DSM 45775</strain>
    </source>
</reference>
<dbReference type="Pfam" id="PF02909">
    <property type="entry name" value="TetR_C_1"/>
    <property type="match status" value="1"/>
</dbReference>
<gene>
    <name evidence="6" type="ORF">EV188_1027</name>
</gene>
<dbReference type="InterPro" id="IPR009057">
    <property type="entry name" value="Homeodomain-like_sf"/>
</dbReference>
<dbReference type="GO" id="GO:0000976">
    <property type="term" value="F:transcription cis-regulatory region binding"/>
    <property type="evidence" value="ECO:0007669"/>
    <property type="project" value="TreeGrafter"/>
</dbReference>
<evidence type="ECO:0000313" key="6">
    <source>
        <dbReference type="EMBL" id="TDQ62353.1"/>
    </source>
</evidence>
<dbReference type="InterPro" id="IPR036271">
    <property type="entry name" value="Tet_transcr_reg_TetR-rel_C_sf"/>
</dbReference>
<feature type="DNA-binding region" description="H-T-H motif" evidence="4">
    <location>
        <begin position="40"/>
        <end position="59"/>
    </location>
</feature>
<keyword evidence="1" id="KW-0805">Transcription regulation</keyword>
<feature type="domain" description="HTH tetR-type" evidence="5">
    <location>
        <begin position="16"/>
        <end position="77"/>
    </location>
</feature>
<evidence type="ECO:0000313" key="7">
    <source>
        <dbReference type="Proteomes" id="UP000295705"/>
    </source>
</evidence>
<dbReference type="Proteomes" id="UP000295705">
    <property type="component" value="Unassembled WGS sequence"/>
</dbReference>
<proteinExistence type="predicted"/>
<dbReference type="GO" id="GO:0045892">
    <property type="term" value="P:negative regulation of DNA-templated transcription"/>
    <property type="evidence" value="ECO:0007669"/>
    <property type="project" value="InterPro"/>
</dbReference>
<sequence>MPPRRRRGTGSAPAVALTADRIVDAALAIADQEADLDKLTVRRLAADLDVGVMTLYGYFRNKDEILDAMGDRILGSMDLPAEVETEPAAALRSLGHAFLAMMRDHPSVVRLLSTRVTDSPGALVNAMEGVLARLAAAGITGPLAVRCYGFLITYALGFAAYQAPRSWGQGQGQDDDRSEARRQRSHFYAGLSRDRFPHTVGLAEELPALPTDEQFADGLEAWIAGMVAQLPTAPAQTTQRAART</sequence>
<dbReference type="PROSITE" id="PS50977">
    <property type="entry name" value="HTH_TETR_2"/>
    <property type="match status" value="1"/>
</dbReference>
<dbReference type="Pfam" id="PF00440">
    <property type="entry name" value="TetR_N"/>
    <property type="match status" value="1"/>
</dbReference>
<dbReference type="GO" id="GO:0003700">
    <property type="term" value="F:DNA-binding transcription factor activity"/>
    <property type="evidence" value="ECO:0007669"/>
    <property type="project" value="TreeGrafter"/>
</dbReference>
<dbReference type="InterPro" id="IPR004111">
    <property type="entry name" value="Repressor_TetR_C"/>
</dbReference>
<evidence type="ECO:0000256" key="3">
    <source>
        <dbReference type="ARBA" id="ARBA00023163"/>
    </source>
</evidence>
<dbReference type="PANTHER" id="PTHR30055">
    <property type="entry name" value="HTH-TYPE TRANSCRIPTIONAL REGULATOR RUTR"/>
    <property type="match status" value="1"/>
</dbReference>
<accession>A0A4V3DAI0</accession>
<evidence type="ECO:0000256" key="4">
    <source>
        <dbReference type="PROSITE-ProRule" id="PRU00335"/>
    </source>
</evidence>
<dbReference type="InterPro" id="IPR050109">
    <property type="entry name" value="HTH-type_TetR-like_transc_reg"/>
</dbReference>
<dbReference type="InterPro" id="IPR001647">
    <property type="entry name" value="HTH_TetR"/>
</dbReference>
<comment type="caution">
    <text evidence="6">The sequence shown here is derived from an EMBL/GenBank/DDBJ whole genome shotgun (WGS) entry which is preliminary data.</text>
</comment>
<keyword evidence="2 4" id="KW-0238">DNA-binding</keyword>
<dbReference type="SUPFAM" id="SSF46689">
    <property type="entry name" value="Homeodomain-like"/>
    <property type="match status" value="1"/>
</dbReference>
<dbReference type="PANTHER" id="PTHR30055:SF151">
    <property type="entry name" value="TRANSCRIPTIONAL REGULATORY PROTEIN"/>
    <property type="match status" value="1"/>
</dbReference>
<evidence type="ECO:0000259" key="5">
    <source>
        <dbReference type="PROSITE" id="PS50977"/>
    </source>
</evidence>
<dbReference type="AlphaFoldDB" id="A0A4V3DAI0"/>
<dbReference type="SUPFAM" id="SSF48498">
    <property type="entry name" value="Tetracyclin repressor-like, C-terminal domain"/>
    <property type="match status" value="1"/>
</dbReference>
<evidence type="ECO:0000256" key="1">
    <source>
        <dbReference type="ARBA" id="ARBA00023015"/>
    </source>
</evidence>